<sequence>MLRRNLFALGTLAVAATVAGPASASEDAPTGNPSLNIAGVGLPIIVGGRIRNYVFVTIRLTLGGGQTPELMRAKEPYYRDALVKAAHVTPFVVQNDWTVVDAAAISAMLMRAAPGISGAGSIVGAEVALQTPRRRTGMRQG</sequence>
<evidence type="ECO:0000313" key="2">
    <source>
        <dbReference type="EMBL" id="ADL01202.1"/>
    </source>
</evidence>
<keyword evidence="3" id="KW-1185">Reference proteome</keyword>
<dbReference type="AlphaFoldDB" id="D9QHN6"/>
<feature type="signal peptide" evidence="1">
    <location>
        <begin position="1"/>
        <end position="24"/>
    </location>
</feature>
<feature type="chain" id="PRO_5003126616" evidence="1">
    <location>
        <begin position="25"/>
        <end position="141"/>
    </location>
</feature>
<keyword evidence="1" id="KW-0732">Signal</keyword>
<dbReference type="Proteomes" id="UP000002696">
    <property type="component" value="Chromosome"/>
</dbReference>
<proteinExistence type="predicted"/>
<accession>D9QHN6</accession>
<evidence type="ECO:0000313" key="3">
    <source>
        <dbReference type="Proteomes" id="UP000002696"/>
    </source>
</evidence>
<evidence type="ECO:0000256" key="1">
    <source>
        <dbReference type="SAM" id="SignalP"/>
    </source>
</evidence>
<dbReference type="HOGENOM" id="CLU_137237_0_0_5"/>
<dbReference type="KEGG" id="bsb:Bresu_1891"/>
<dbReference type="RefSeq" id="WP_013269303.1">
    <property type="nucleotide sequence ID" value="NC_014375.1"/>
</dbReference>
<organism evidence="2 3">
    <name type="scientific">Brevundimonas subvibrioides (strain ATCC 15264 / DSM 4735 / LMG 14903 / NBRC 16000 / CB 81)</name>
    <name type="common">Caulobacter subvibrioides</name>
    <dbReference type="NCBI Taxonomy" id="633149"/>
    <lineage>
        <taxon>Bacteria</taxon>
        <taxon>Pseudomonadati</taxon>
        <taxon>Pseudomonadota</taxon>
        <taxon>Alphaproteobacteria</taxon>
        <taxon>Caulobacterales</taxon>
        <taxon>Caulobacteraceae</taxon>
        <taxon>Brevundimonas</taxon>
    </lineage>
</organism>
<gene>
    <name evidence="2" type="ordered locus">Bresu_1891</name>
</gene>
<name>D9QHN6_BRESC</name>
<dbReference type="InParanoid" id="D9QHN6"/>
<dbReference type="EMBL" id="CP002102">
    <property type="protein sequence ID" value="ADL01202.1"/>
    <property type="molecule type" value="Genomic_DNA"/>
</dbReference>
<protein>
    <submittedName>
        <fullName evidence="2">Uncharacterized protein</fullName>
    </submittedName>
</protein>
<dbReference type="BioCyc" id="BSUB633149:G1GM8-1883-MONOMER"/>
<dbReference type="OrthoDB" id="7172963at2"/>
<dbReference type="STRING" id="633149.Bresu_1891"/>
<dbReference type="eggNOG" id="ENOG5032Z6H">
    <property type="taxonomic scope" value="Bacteria"/>
</dbReference>
<reference evidence="3" key="1">
    <citation type="journal article" date="2011" name="J. Bacteriol.">
        <title>Genome sequences of eight morphologically diverse alphaproteobacteria.</title>
        <authorList>
            <consortium name="US DOE Joint Genome Institute"/>
            <person name="Brown P.J."/>
            <person name="Kysela D.T."/>
            <person name="Buechlein A."/>
            <person name="Hemmerich C."/>
            <person name="Brun Y.V."/>
        </authorList>
    </citation>
    <scope>NUCLEOTIDE SEQUENCE [LARGE SCALE GENOMIC DNA]</scope>
    <source>
        <strain evidence="3">ATCC 15264 / DSM 4735 / LMG 14903 / NBRC 16000 / CB 81</strain>
    </source>
</reference>